<evidence type="ECO:0000256" key="7">
    <source>
        <dbReference type="HAMAP-Rule" id="MF_00203"/>
    </source>
</evidence>
<dbReference type="Gene3D" id="4.10.860.10">
    <property type="entry name" value="UVR domain"/>
    <property type="match status" value="1"/>
</dbReference>
<evidence type="ECO:0000313" key="11">
    <source>
        <dbReference type="EMBL" id="HGZ11604.1"/>
    </source>
</evidence>
<dbReference type="Gene3D" id="3.40.1440.10">
    <property type="entry name" value="GIY-YIG endonuclease"/>
    <property type="match status" value="1"/>
</dbReference>
<dbReference type="InterPro" id="IPR047296">
    <property type="entry name" value="GIY-YIG_UvrC_Cho"/>
</dbReference>
<dbReference type="HAMAP" id="MF_00203">
    <property type="entry name" value="UvrC"/>
    <property type="match status" value="1"/>
</dbReference>
<dbReference type="PANTHER" id="PTHR30562:SF1">
    <property type="entry name" value="UVRABC SYSTEM PROTEIN C"/>
    <property type="match status" value="1"/>
</dbReference>
<feature type="domain" description="GIY-YIG" evidence="9">
    <location>
        <begin position="30"/>
        <end position="109"/>
    </location>
</feature>
<dbReference type="NCBIfam" id="TIGR00194">
    <property type="entry name" value="uvrC"/>
    <property type="match status" value="1"/>
</dbReference>
<keyword evidence="6 7" id="KW-0742">SOS response</keyword>
<dbReference type="InterPro" id="IPR001162">
    <property type="entry name" value="UvrC_RNase_H_dom"/>
</dbReference>
<dbReference type="GO" id="GO:0009432">
    <property type="term" value="P:SOS response"/>
    <property type="evidence" value="ECO:0007669"/>
    <property type="project" value="UniProtKB-UniRule"/>
</dbReference>
<dbReference type="PANTHER" id="PTHR30562">
    <property type="entry name" value="UVRC/OXIDOREDUCTASE"/>
    <property type="match status" value="1"/>
</dbReference>
<dbReference type="InterPro" id="IPR000305">
    <property type="entry name" value="GIY-YIG_endonuc"/>
</dbReference>
<dbReference type="InterPro" id="IPR001943">
    <property type="entry name" value="UVR_dom"/>
</dbReference>
<evidence type="ECO:0000256" key="2">
    <source>
        <dbReference type="ARBA" id="ARBA00022763"/>
    </source>
</evidence>
<gene>
    <name evidence="7 11" type="primary">uvrC</name>
    <name evidence="11" type="ORF">ENW48_05255</name>
</gene>
<dbReference type="InterPro" id="IPR004791">
    <property type="entry name" value="UvrC"/>
</dbReference>
<dbReference type="InterPro" id="IPR035901">
    <property type="entry name" value="GIY-YIG_endonuc_sf"/>
</dbReference>
<dbReference type="GO" id="GO:0009380">
    <property type="term" value="C:excinuclease repair complex"/>
    <property type="evidence" value="ECO:0007669"/>
    <property type="project" value="InterPro"/>
</dbReference>
<comment type="subcellular location">
    <subcellularLocation>
        <location evidence="7">Cytoplasm</location>
    </subcellularLocation>
</comment>
<dbReference type="Pfam" id="PF01541">
    <property type="entry name" value="GIY-YIG"/>
    <property type="match status" value="1"/>
</dbReference>
<dbReference type="AlphaFoldDB" id="A0A7C5ET47"/>
<accession>A0A7C5ET47</accession>
<dbReference type="GO" id="GO:0006289">
    <property type="term" value="P:nucleotide-excision repair"/>
    <property type="evidence" value="ECO:0007669"/>
    <property type="project" value="UniProtKB-UniRule"/>
</dbReference>
<sequence>MVKKISMAGADVKEVPEYPAVARAWAEAPRVPGVYLFKDAQGRIIYVGKAVNLRNRLASYLRPPGRHDPKTALMLRRTATVDFLLTGRGRAALILERNLIKEHTPRFNVRLRDDKNYLCLRLDLKEEYPSLSFVRRFFRDGALYFGPYTSAAAARETLKLMKQVFGLRTCKEKTLAPRSRPCLEGQMGRCLAPCTGVVSREDYQQAVQQAVQFLKGRSRQILNFLKEEMDKAAAQLNFERAALLRDRLQAVRRTLEHQDMARPTFRDQDVVGVAQTEKAGLVQVLFVRGGLVTGHLDYYFPELPFGGDLLGDFLKQYYSEERPIPDEILLPYDHPDRRVLAEVLGEQKGKPVRLVVVKGPWGKEGPPGAPTSSLSDRARLMTLAQENAWAALRRRQSQTQRSDPLEDLKERLNLSQRPRRLECLDISTHKGGHSVGALVAFVDGKPDKSGYRRFRIREVAGQDDYAMLQEVVRRHYGKGKPVLPDLLVVDGGKGQLQVVKEALKDLGLNDLPVVALAKAASSTKGEVPDRLFLPVRKNPKILPSASPGGLLLMRLRDEAHRFAITYHRRRARRELTLSALRQVPGLGPVRCRLLWQHFGDLETLKKATPEELQTVARLPRKVALALKDWLAGPLLDESGRTSPDPWGQEGR</sequence>
<keyword evidence="1 7" id="KW-0963">Cytoplasm</keyword>
<proteinExistence type="inferred from homology"/>
<dbReference type="PROSITE" id="PS50164">
    <property type="entry name" value="GIY_YIG"/>
    <property type="match status" value="1"/>
</dbReference>
<dbReference type="Gene3D" id="3.30.420.340">
    <property type="entry name" value="UvrC, RNAse H endonuclease domain"/>
    <property type="match status" value="1"/>
</dbReference>
<evidence type="ECO:0000256" key="6">
    <source>
        <dbReference type="ARBA" id="ARBA00023236"/>
    </source>
</evidence>
<evidence type="ECO:0000259" key="9">
    <source>
        <dbReference type="PROSITE" id="PS50164"/>
    </source>
</evidence>
<dbReference type="PROSITE" id="PS50165">
    <property type="entry name" value="UVRC"/>
    <property type="match status" value="1"/>
</dbReference>
<dbReference type="SUPFAM" id="SSF82771">
    <property type="entry name" value="GIY-YIG endonuclease"/>
    <property type="match status" value="1"/>
</dbReference>
<dbReference type="EMBL" id="DTKJ01000040">
    <property type="protein sequence ID" value="HGZ11604.1"/>
    <property type="molecule type" value="Genomic_DNA"/>
</dbReference>
<dbReference type="Gene3D" id="1.10.150.20">
    <property type="entry name" value="5' to 3' exonuclease, C-terminal subdomain"/>
    <property type="match status" value="1"/>
</dbReference>
<dbReference type="InterPro" id="IPR036876">
    <property type="entry name" value="UVR_dom_sf"/>
</dbReference>
<evidence type="ECO:0000256" key="5">
    <source>
        <dbReference type="ARBA" id="ARBA00023204"/>
    </source>
</evidence>
<dbReference type="PROSITE" id="PS50151">
    <property type="entry name" value="UVR"/>
    <property type="match status" value="1"/>
</dbReference>
<dbReference type="CDD" id="cd10434">
    <property type="entry name" value="GIY-YIG_UvrC_Cho"/>
    <property type="match status" value="1"/>
</dbReference>
<dbReference type="Pfam" id="PF02151">
    <property type="entry name" value="UVR"/>
    <property type="match status" value="1"/>
</dbReference>
<dbReference type="SMART" id="SM00465">
    <property type="entry name" value="GIYc"/>
    <property type="match status" value="1"/>
</dbReference>
<comment type="function">
    <text evidence="7">The UvrABC repair system catalyzes the recognition and processing of DNA lesions. UvrC both incises the 5' and 3' sides of the lesion. The N-terminal half is responsible for the 3' incision and the C-terminal half is responsible for the 5' incision.</text>
</comment>
<protein>
    <recommendedName>
        <fullName evidence="7">UvrABC system protein C</fullName>
        <shortName evidence="7">Protein UvrC</shortName>
    </recommendedName>
    <alternativeName>
        <fullName evidence="7">Excinuclease ABC subunit C</fullName>
    </alternativeName>
</protein>
<feature type="domain" description="UVR" evidence="8">
    <location>
        <begin position="219"/>
        <end position="254"/>
    </location>
</feature>
<dbReference type="GO" id="GO:0009381">
    <property type="term" value="F:excinuclease ABC activity"/>
    <property type="evidence" value="ECO:0007669"/>
    <property type="project" value="UniProtKB-UniRule"/>
</dbReference>
<evidence type="ECO:0000256" key="3">
    <source>
        <dbReference type="ARBA" id="ARBA00022769"/>
    </source>
</evidence>
<evidence type="ECO:0000256" key="1">
    <source>
        <dbReference type="ARBA" id="ARBA00022490"/>
    </source>
</evidence>
<dbReference type="Pfam" id="PF08459">
    <property type="entry name" value="UvrC_RNaseH_dom"/>
    <property type="match status" value="1"/>
</dbReference>
<keyword evidence="5 7" id="KW-0234">DNA repair</keyword>
<dbReference type="FunFam" id="3.40.1440.10:FF:000001">
    <property type="entry name" value="UvrABC system protein C"/>
    <property type="match status" value="1"/>
</dbReference>
<comment type="similarity">
    <text evidence="7">Belongs to the UvrC family.</text>
</comment>
<reference evidence="11" key="1">
    <citation type="journal article" date="2020" name="mSystems">
        <title>Genome- and Community-Level Interaction Insights into Carbon Utilization and Element Cycling Functions of Hydrothermarchaeota in Hydrothermal Sediment.</title>
        <authorList>
            <person name="Zhou Z."/>
            <person name="Liu Y."/>
            <person name="Xu W."/>
            <person name="Pan J."/>
            <person name="Luo Z.H."/>
            <person name="Li M."/>
        </authorList>
    </citation>
    <scope>NUCLEOTIDE SEQUENCE [LARGE SCALE GENOMIC DNA]</scope>
    <source>
        <strain evidence="11">SpSt-853</strain>
    </source>
</reference>
<name>A0A7C5ET47_9BACT</name>
<dbReference type="GO" id="GO:0005737">
    <property type="term" value="C:cytoplasm"/>
    <property type="evidence" value="ECO:0007669"/>
    <property type="project" value="UniProtKB-SubCell"/>
</dbReference>
<dbReference type="InterPro" id="IPR038476">
    <property type="entry name" value="UvrC_RNase_H_dom_sf"/>
</dbReference>
<dbReference type="GO" id="GO:0003677">
    <property type="term" value="F:DNA binding"/>
    <property type="evidence" value="ECO:0007669"/>
    <property type="project" value="UniProtKB-UniRule"/>
</dbReference>
<feature type="domain" description="UvrC family homology region profile" evidence="10">
    <location>
        <begin position="270"/>
        <end position="503"/>
    </location>
</feature>
<dbReference type="Pfam" id="PF22920">
    <property type="entry name" value="UvrC_RNaseH"/>
    <property type="match status" value="1"/>
</dbReference>
<keyword evidence="4 7" id="KW-0267">Excision nuclease</keyword>
<dbReference type="InterPro" id="IPR010994">
    <property type="entry name" value="RuvA_2-like"/>
</dbReference>
<dbReference type="SUPFAM" id="SSF47781">
    <property type="entry name" value="RuvA domain 2-like"/>
    <property type="match status" value="1"/>
</dbReference>
<evidence type="ECO:0000256" key="4">
    <source>
        <dbReference type="ARBA" id="ARBA00022881"/>
    </source>
</evidence>
<evidence type="ECO:0000259" key="8">
    <source>
        <dbReference type="PROSITE" id="PS50151"/>
    </source>
</evidence>
<keyword evidence="3 7" id="KW-0228">DNA excision</keyword>
<keyword evidence="2 7" id="KW-0227">DNA damage</keyword>
<comment type="caution">
    <text evidence="11">The sequence shown here is derived from an EMBL/GenBank/DDBJ whole genome shotgun (WGS) entry which is preliminary data.</text>
</comment>
<comment type="subunit">
    <text evidence="7">Interacts with UvrB in an incision complex.</text>
</comment>
<dbReference type="InterPro" id="IPR050066">
    <property type="entry name" value="UvrABC_protein_C"/>
</dbReference>
<organism evidence="11">
    <name type="scientific">Desulfobacca acetoxidans</name>
    <dbReference type="NCBI Taxonomy" id="60893"/>
    <lineage>
        <taxon>Bacteria</taxon>
        <taxon>Pseudomonadati</taxon>
        <taxon>Thermodesulfobacteriota</taxon>
        <taxon>Desulfobaccia</taxon>
        <taxon>Desulfobaccales</taxon>
        <taxon>Desulfobaccaceae</taxon>
        <taxon>Desulfobacca</taxon>
    </lineage>
</organism>
<dbReference type="SUPFAM" id="SSF46600">
    <property type="entry name" value="C-terminal UvrC-binding domain of UvrB"/>
    <property type="match status" value="1"/>
</dbReference>
<evidence type="ECO:0000259" key="10">
    <source>
        <dbReference type="PROSITE" id="PS50165"/>
    </source>
</evidence>